<dbReference type="RefSeq" id="WP_184541103.1">
    <property type="nucleotide sequence ID" value="NZ_JACHMP010000001.1"/>
</dbReference>
<proteinExistence type="predicted"/>
<dbReference type="InterPro" id="IPR029050">
    <property type="entry name" value="Immunoprotect_excell_Ig-like"/>
</dbReference>
<feature type="compositionally biased region" description="Pro residues" evidence="2">
    <location>
        <begin position="1"/>
        <end position="17"/>
    </location>
</feature>
<feature type="domain" description="DUF4352" evidence="4">
    <location>
        <begin position="100"/>
        <end position="222"/>
    </location>
</feature>
<evidence type="ECO:0000259" key="4">
    <source>
        <dbReference type="Pfam" id="PF11611"/>
    </source>
</evidence>
<feature type="region of interest" description="Disordered" evidence="2">
    <location>
        <begin position="1"/>
        <end position="39"/>
    </location>
</feature>
<organism evidence="5 6">
    <name type="scientific">Streptosporangium becharense</name>
    <dbReference type="NCBI Taxonomy" id="1816182"/>
    <lineage>
        <taxon>Bacteria</taxon>
        <taxon>Bacillati</taxon>
        <taxon>Actinomycetota</taxon>
        <taxon>Actinomycetes</taxon>
        <taxon>Streptosporangiales</taxon>
        <taxon>Streptosporangiaceae</taxon>
        <taxon>Streptosporangium</taxon>
    </lineage>
</organism>
<feature type="compositionally biased region" description="Low complexity" evidence="2">
    <location>
        <begin position="18"/>
        <end position="37"/>
    </location>
</feature>
<evidence type="ECO:0000313" key="5">
    <source>
        <dbReference type="EMBL" id="MBB5821697.1"/>
    </source>
</evidence>
<dbReference type="Gene3D" id="2.60.40.1240">
    <property type="match status" value="1"/>
</dbReference>
<reference evidence="5 6" key="1">
    <citation type="submission" date="2020-08" db="EMBL/GenBank/DDBJ databases">
        <title>Sequencing the genomes of 1000 actinobacteria strains.</title>
        <authorList>
            <person name="Klenk H.-P."/>
        </authorList>
    </citation>
    <scope>NUCLEOTIDE SEQUENCE [LARGE SCALE GENOMIC DNA]</scope>
    <source>
        <strain evidence="5 6">DSM 46887</strain>
    </source>
</reference>
<keyword evidence="3" id="KW-0472">Membrane</keyword>
<name>A0A7W9MI11_9ACTN</name>
<feature type="transmembrane region" description="Helical" evidence="3">
    <location>
        <begin position="47"/>
        <end position="65"/>
    </location>
</feature>
<comment type="caution">
    <text evidence="5">The sequence shown here is derived from an EMBL/GenBank/DDBJ whole genome shotgun (WGS) entry which is preliminary data.</text>
</comment>
<accession>A0A7W9MI11</accession>
<dbReference type="EMBL" id="JACHMP010000001">
    <property type="protein sequence ID" value="MBB5821697.1"/>
    <property type="molecule type" value="Genomic_DNA"/>
</dbReference>
<dbReference type="Proteomes" id="UP000540685">
    <property type="component" value="Unassembled WGS sequence"/>
</dbReference>
<feature type="region of interest" description="Disordered" evidence="2">
    <location>
        <begin position="68"/>
        <end position="104"/>
    </location>
</feature>
<evidence type="ECO:0000313" key="6">
    <source>
        <dbReference type="Proteomes" id="UP000540685"/>
    </source>
</evidence>
<dbReference type="AlphaFoldDB" id="A0A7W9MI11"/>
<keyword evidence="3" id="KW-0812">Transmembrane</keyword>
<evidence type="ECO:0000256" key="1">
    <source>
        <dbReference type="ARBA" id="ARBA00022729"/>
    </source>
</evidence>
<gene>
    <name evidence="5" type="ORF">F4562_004759</name>
</gene>
<keyword evidence="1" id="KW-0732">Signal</keyword>
<dbReference type="Pfam" id="PF11611">
    <property type="entry name" value="DUF4352"/>
    <property type="match status" value="1"/>
</dbReference>
<keyword evidence="3" id="KW-1133">Transmembrane helix</keyword>
<feature type="compositionally biased region" description="Polar residues" evidence="2">
    <location>
        <begin position="69"/>
        <end position="87"/>
    </location>
</feature>
<feature type="compositionally biased region" description="Basic and acidic residues" evidence="2">
    <location>
        <begin position="89"/>
        <end position="104"/>
    </location>
</feature>
<dbReference type="InterPro" id="IPR029051">
    <property type="entry name" value="DUF4352"/>
</dbReference>
<keyword evidence="6" id="KW-1185">Reference proteome</keyword>
<sequence>MYENQPPQPGQPHPDPSQPGYQQSGQPQPGHPQAAPVQKKRGGCLRMFLAGTAALVALVVIAVILSGGDETSGTPDGTTAPGTSAPSSGRDDQSERKPPGIGDVVKDGKFSFEITKIEKGLAQVGQGFAASKAQGQYVLVHVTVRNIGDEAQLFDGSAQKLIDSEGRQYDTDSGAALGLEGSNAFLNNINPGNSVSGILLFDVPKDFKPKAIQLHDSMFSGGVEVRLR</sequence>
<protein>
    <recommendedName>
        <fullName evidence="4">DUF4352 domain-containing protein</fullName>
    </recommendedName>
</protein>
<evidence type="ECO:0000256" key="3">
    <source>
        <dbReference type="SAM" id="Phobius"/>
    </source>
</evidence>
<evidence type="ECO:0000256" key="2">
    <source>
        <dbReference type="SAM" id="MobiDB-lite"/>
    </source>
</evidence>